<name>A0A5A7TVF8_CUCMM</name>
<proteinExistence type="predicted"/>
<dbReference type="Proteomes" id="UP000321393">
    <property type="component" value="Unassembled WGS sequence"/>
</dbReference>
<organism evidence="1 2">
    <name type="scientific">Cucumis melo var. makuwa</name>
    <name type="common">Oriental melon</name>
    <dbReference type="NCBI Taxonomy" id="1194695"/>
    <lineage>
        <taxon>Eukaryota</taxon>
        <taxon>Viridiplantae</taxon>
        <taxon>Streptophyta</taxon>
        <taxon>Embryophyta</taxon>
        <taxon>Tracheophyta</taxon>
        <taxon>Spermatophyta</taxon>
        <taxon>Magnoliopsida</taxon>
        <taxon>eudicotyledons</taxon>
        <taxon>Gunneridae</taxon>
        <taxon>Pentapetalae</taxon>
        <taxon>rosids</taxon>
        <taxon>fabids</taxon>
        <taxon>Cucurbitales</taxon>
        <taxon>Cucurbitaceae</taxon>
        <taxon>Benincaseae</taxon>
        <taxon>Cucumis</taxon>
    </lineage>
</organism>
<protein>
    <recommendedName>
        <fullName evidence="3">Retrotransposon gag domain-containing protein</fullName>
    </recommendedName>
</protein>
<gene>
    <name evidence="1" type="ORF">E6C27_scaffold316G001620</name>
</gene>
<accession>A0A5A7TVF8</accession>
<evidence type="ECO:0000313" key="2">
    <source>
        <dbReference type="Proteomes" id="UP000321393"/>
    </source>
</evidence>
<reference evidence="1 2" key="1">
    <citation type="submission" date="2019-08" db="EMBL/GenBank/DDBJ databases">
        <title>Draft genome sequences of two oriental melons (Cucumis melo L. var makuwa).</title>
        <authorList>
            <person name="Kwon S.-Y."/>
        </authorList>
    </citation>
    <scope>NUCLEOTIDE SEQUENCE [LARGE SCALE GENOMIC DNA]</scope>
    <source>
        <strain evidence="2">cv. SW 3</strain>
        <tissue evidence="1">Leaf</tissue>
    </source>
</reference>
<dbReference type="EMBL" id="SSTE01014625">
    <property type="protein sequence ID" value="KAA0045375.1"/>
    <property type="molecule type" value="Genomic_DNA"/>
</dbReference>
<sequence length="84" mass="9893">MLRSWLDKKLHELKHTDSILEYVKEFAGLMLDICDMFEKDKVFCFVKGLKSWAKTKLYEQRVQDLTSAYTAASGCLTYLTFLRM</sequence>
<dbReference type="OrthoDB" id="782535at2759"/>
<dbReference type="AlphaFoldDB" id="A0A5A7TVF8"/>
<evidence type="ECO:0008006" key="3">
    <source>
        <dbReference type="Google" id="ProtNLM"/>
    </source>
</evidence>
<comment type="caution">
    <text evidence="1">The sequence shown here is derived from an EMBL/GenBank/DDBJ whole genome shotgun (WGS) entry which is preliminary data.</text>
</comment>
<evidence type="ECO:0000313" key="1">
    <source>
        <dbReference type="EMBL" id="KAA0045375.1"/>
    </source>
</evidence>